<dbReference type="AlphaFoldDB" id="A0A2T0TD98"/>
<keyword evidence="1" id="KW-1133">Transmembrane helix</keyword>
<feature type="transmembrane region" description="Helical" evidence="1">
    <location>
        <begin position="43"/>
        <end position="64"/>
    </location>
</feature>
<sequence>MADQEIEPRGGFDIVAFVFGVGALLAAGFVLTGGDYWPDFLDLRWVVAGGAIVIGLGLLAGSVLRQRR</sequence>
<reference evidence="2 3" key="1">
    <citation type="submission" date="2018-03" db="EMBL/GenBank/DDBJ databases">
        <title>Genomic Encyclopedia of Archaeal and Bacterial Type Strains, Phase II (KMG-II): from individual species to whole genera.</title>
        <authorList>
            <person name="Goeker M."/>
        </authorList>
    </citation>
    <scope>NUCLEOTIDE SEQUENCE [LARGE SCALE GENOMIC DNA]</scope>
    <source>
        <strain evidence="2 3">DSM 44720</strain>
    </source>
</reference>
<keyword evidence="3" id="KW-1185">Reference proteome</keyword>
<dbReference type="OrthoDB" id="3637587at2"/>
<comment type="caution">
    <text evidence="2">The sequence shown here is derived from an EMBL/GenBank/DDBJ whole genome shotgun (WGS) entry which is preliminary data.</text>
</comment>
<name>A0A2T0TD98_9PSEU</name>
<evidence type="ECO:0000313" key="3">
    <source>
        <dbReference type="Proteomes" id="UP000239494"/>
    </source>
</evidence>
<gene>
    <name evidence="2" type="ORF">CLV43_103382</name>
</gene>
<dbReference type="RefSeq" id="WP_106187182.1">
    <property type="nucleotide sequence ID" value="NZ_PVTF01000003.1"/>
</dbReference>
<feature type="transmembrane region" description="Helical" evidence="1">
    <location>
        <begin position="12"/>
        <end position="31"/>
    </location>
</feature>
<accession>A0A2T0TD98</accession>
<proteinExistence type="predicted"/>
<organism evidence="2 3">
    <name type="scientific">Umezawaea tangerina</name>
    <dbReference type="NCBI Taxonomy" id="84725"/>
    <lineage>
        <taxon>Bacteria</taxon>
        <taxon>Bacillati</taxon>
        <taxon>Actinomycetota</taxon>
        <taxon>Actinomycetes</taxon>
        <taxon>Pseudonocardiales</taxon>
        <taxon>Pseudonocardiaceae</taxon>
        <taxon>Umezawaea</taxon>
    </lineage>
</organism>
<evidence type="ECO:0000256" key="1">
    <source>
        <dbReference type="SAM" id="Phobius"/>
    </source>
</evidence>
<evidence type="ECO:0000313" key="2">
    <source>
        <dbReference type="EMBL" id="PRY43635.1"/>
    </source>
</evidence>
<dbReference type="EMBL" id="PVTF01000003">
    <property type="protein sequence ID" value="PRY43635.1"/>
    <property type="molecule type" value="Genomic_DNA"/>
</dbReference>
<dbReference type="Proteomes" id="UP000239494">
    <property type="component" value="Unassembled WGS sequence"/>
</dbReference>
<protein>
    <submittedName>
        <fullName evidence="2">Uncharacterized protein</fullName>
    </submittedName>
</protein>
<keyword evidence="1" id="KW-0472">Membrane</keyword>
<keyword evidence="1" id="KW-0812">Transmembrane</keyword>